<dbReference type="InterPro" id="IPR005064">
    <property type="entry name" value="BUG"/>
</dbReference>
<dbReference type="InParanoid" id="A0A6M4HC04"/>
<dbReference type="KEGG" id="upl:DSM104440_02962"/>
<organism evidence="3 4">
    <name type="scientific">Usitatibacter palustris</name>
    <dbReference type="NCBI Taxonomy" id="2732487"/>
    <lineage>
        <taxon>Bacteria</taxon>
        <taxon>Pseudomonadati</taxon>
        <taxon>Pseudomonadota</taxon>
        <taxon>Betaproteobacteria</taxon>
        <taxon>Nitrosomonadales</taxon>
        <taxon>Usitatibacteraceae</taxon>
        <taxon>Usitatibacter</taxon>
    </lineage>
</organism>
<evidence type="ECO:0000313" key="3">
    <source>
        <dbReference type="EMBL" id="QJR16133.1"/>
    </source>
</evidence>
<dbReference type="Gene3D" id="3.40.190.10">
    <property type="entry name" value="Periplasmic binding protein-like II"/>
    <property type="match status" value="1"/>
</dbReference>
<protein>
    <recommendedName>
        <fullName evidence="5">Tripartite-type tricarboxylate transporter, receptor component TctC</fullName>
    </recommendedName>
</protein>
<dbReference type="EMBL" id="CP053073">
    <property type="protein sequence ID" value="QJR16133.1"/>
    <property type="molecule type" value="Genomic_DNA"/>
</dbReference>
<evidence type="ECO:0000313" key="4">
    <source>
        <dbReference type="Proteomes" id="UP000503096"/>
    </source>
</evidence>
<keyword evidence="4" id="KW-1185">Reference proteome</keyword>
<reference evidence="3 4" key="1">
    <citation type="submission" date="2020-04" db="EMBL/GenBank/DDBJ databases">
        <title>Usitatibacter rugosus gen. nov., sp. nov. and Usitatibacter palustris sp. nov., novel members of Usitatibacteraceae fam. nov. within the order Nitrosomonadales isolated from soil.</title>
        <authorList>
            <person name="Huber K.J."/>
            <person name="Neumann-Schaal M."/>
            <person name="Geppert A."/>
            <person name="Luckner M."/>
            <person name="Wanner G."/>
            <person name="Overmann J."/>
        </authorList>
    </citation>
    <scope>NUCLEOTIDE SEQUENCE [LARGE SCALE GENOMIC DNA]</scope>
    <source>
        <strain evidence="3 4">Swamp67</strain>
    </source>
</reference>
<dbReference type="CDD" id="cd07012">
    <property type="entry name" value="PBP2_Bug_TTT"/>
    <property type="match status" value="1"/>
</dbReference>
<dbReference type="PIRSF" id="PIRSF017082">
    <property type="entry name" value="YflP"/>
    <property type="match status" value="1"/>
</dbReference>
<dbReference type="PANTHER" id="PTHR42928">
    <property type="entry name" value="TRICARBOXYLATE-BINDING PROTEIN"/>
    <property type="match status" value="1"/>
</dbReference>
<dbReference type="AlphaFoldDB" id="A0A6M4HC04"/>
<evidence type="ECO:0000256" key="1">
    <source>
        <dbReference type="ARBA" id="ARBA00006987"/>
    </source>
</evidence>
<sequence length="317" mass="34288">MKRRDFMVAGGALATSLAFPARAAFPEKPVRYIIPFAPGGESDVAARFQQAPFRKLFGQELVVESKPGAGGALAWSQLNTFPGDGYVVMGTNLPHIVLQPLEGNVQYKTEDITNIHFFQYTPDAIIVRNESPFKTYADLVAAAKAAPGKLNFAGSGTNSANHAAHERLNHAAGIKTTYVPFKGTGDLVASLLGGHVDGAMSYSTLALLQKGKCRVLAVATEKRLALFPDTPTFKELGMTDWVDGAFRGIGVPKSTPEDLRKRLSDMFAAVNADPEFRKNMLDGGFELADITYDKMPAFVAERTKKYLEVAKLMGLAK</sequence>
<accession>A0A6M4HC04</accession>
<comment type="similarity">
    <text evidence="1">Belongs to the UPF0065 (bug) family.</text>
</comment>
<gene>
    <name evidence="3" type="ORF">DSM104440_02962</name>
</gene>
<dbReference type="RefSeq" id="WP_171163991.1">
    <property type="nucleotide sequence ID" value="NZ_CP053073.1"/>
</dbReference>
<evidence type="ECO:0000256" key="2">
    <source>
        <dbReference type="SAM" id="SignalP"/>
    </source>
</evidence>
<dbReference type="Pfam" id="PF03401">
    <property type="entry name" value="TctC"/>
    <property type="match status" value="1"/>
</dbReference>
<dbReference type="PANTHER" id="PTHR42928:SF5">
    <property type="entry name" value="BLR1237 PROTEIN"/>
    <property type="match status" value="1"/>
</dbReference>
<keyword evidence="2" id="KW-0732">Signal</keyword>
<feature type="signal peptide" evidence="2">
    <location>
        <begin position="1"/>
        <end position="23"/>
    </location>
</feature>
<dbReference type="Gene3D" id="3.40.190.150">
    <property type="entry name" value="Bordetella uptake gene, domain 1"/>
    <property type="match status" value="1"/>
</dbReference>
<evidence type="ECO:0008006" key="5">
    <source>
        <dbReference type="Google" id="ProtNLM"/>
    </source>
</evidence>
<feature type="chain" id="PRO_5027076909" description="Tripartite-type tricarboxylate transporter, receptor component TctC" evidence="2">
    <location>
        <begin position="24"/>
        <end position="317"/>
    </location>
</feature>
<dbReference type="SUPFAM" id="SSF53850">
    <property type="entry name" value="Periplasmic binding protein-like II"/>
    <property type="match status" value="1"/>
</dbReference>
<name>A0A6M4HC04_9PROT</name>
<dbReference type="InterPro" id="IPR042100">
    <property type="entry name" value="Bug_dom1"/>
</dbReference>
<proteinExistence type="inferred from homology"/>
<dbReference type="Proteomes" id="UP000503096">
    <property type="component" value="Chromosome"/>
</dbReference>